<protein>
    <recommendedName>
        <fullName evidence="4">LexA-binding, inner membrane-associated hydrolase</fullName>
    </recommendedName>
</protein>
<keyword evidence="1" id="KW-0472">Membrane</keyword>
<evidence type="ECO:0008006" key="4">
    <source>
        <dbReference type="Google" id="ProtNLM"/>
    </source>
</evidence>
<dbReference type="Pfam" id="PF04307">
    <property type="entry name" value="YdjM"/>
    <property type="match status" value="1"/>
</dbReference>
<sequence>MWPWGHAAVGYLLYAASVRRRSGLRPAGGPVVWLAIGTQAPDLVDKPLAWTAGVLPTGRSLAHALPIVVPLLAVGYLFARRRGRDEWAFAFSLGYLAHVLADALPSLVWGDPAYARFLLWPLLTLPPYDESKSFLAHLTSIEPTGYLAVQFALTAIAAAVWWRDGRPGLDVLAAAWRRLGPAGS</sequence>
<feature type="transmembrane region" description="Helical" evidence="1">
    <location>
        <begin position="60"/>
        <end position="79"/>
    </location>
</feature>
<organism evidence="2 3">
    <name type="scientific">Natronoarchaeum mannanilyticum</name>
    <dbReference type="NCBI Taxonomy" id="926360"/>
    <lineage>
        <taxon>Archaea</taxon>
        <taxon>Methanobacteriati</taxon>
        <taxon>Methanobacteriota</taxon>
        <taxon>Stenosarchaea group</taxon>
        <taxon>Halobacteria</taxon>
        <taxon>Halobacteriales</taxon>
        <taxon>Natronoarchaeaceae</taxon>
    </lineage>
</organism>
<keyword evidence="1" id="KW-0812">Transmembrane</keyword>
<gene>
    <name evidence="2" type="ORF">GCM10009020_17940</name>
</gene>
<accession>A0AAV3T8Z9</accession>
<name>A0AAV3T8Z9_9EURY</name>
<reference evidence="2 3" key="1">
    <citation type="journal article" date="2019" name="Int. J. Syst. Evol. Microbiol.">
        <title>The Global Catalogue of Microorganisms (GCM) 10K type strain sequencing project: providing services to taxonomists for standard genome sequencing and annotation.</title>
        <authorList>
            <consortium name="The Broad Institute Genomics Platform"/>
            <consortium name="The Broad Institute Genome Sequencing Center for Infectious Disease"/>
            <person name="Wu L."/>
            <person name="Ma J."/>
        </authorList>
    </citation>
    <scope>NUCLEOTIDE SEQUENCE [LARGE SCALE GENOMIC DNA]</scope>
    <source>
        <strain evidence="2 3">JCM 16328</strain>
    </source>
</reference>
<evidence type="ECO:0000313" key="2">
    <source>
        <dbReference type="EMBL" id="GAA0671820.1"/>
    </source>
</evidence>
<comment type="caution">
    <text evidence="2">The sequence shown here is derived from an EMBL/GenBank/DDBJ whole genome shotgun (WGS) entry which is preliminary data.</text>
</comment>
<feature type="transmembrane region" description="Helical" evidence="1">
    <location>
        <begin position="88"/>
        <end position="109"/>
    </location>
</feature>
<evidence type="ECO:0000313" key="3">
    <source>
        <dbReference type="Proteomes" id="UP001500420"/>
    </source>
</evidence>
<keyword evidence="3" id="KW-1185">Reference proteome</keyword>
<dbReference type="EMBL" id="BAAADV010000003">
    <property type="protein sequence ID" value="GAA0671820.1"/>
    <property type="molecule type" value="Genomic_DNA"/>
</dbReference>
<dbReference type="Proteomes" id="UP001500420">
    <property type="component" value="Unassembled WGS sequence"/>
</dbReference>
<dbReference type="AlphaFoldDB" id="A0AAV3T8Z9"/>
<dbReference type="InterPro" id="IPR007404">
    <property type="entry name" value="YdjM-like"/>
</dbReference>
<evidence type="ECO:0000256" key="1">
    <source>
        <dbReference type="SAM" id="Phobius"/>
    </source>
</evidence>
<dbReference type="RefSeq" id="WP_343773653.1">
    <property type="nucleotide sequence ID" value="NZ_BAAADV010000003.1"/>
</dbReference>
<keyword evidence="1" id="KW-1133">Transmembrane helix</keyword>
<proteinExistence type="predicted"/>